<feature type="transmembrane region" description="Helical" evidence="7">
    <location>
        <begin position="325"/>
        <end position="344"/>
    </location>
</feature>
<evidence type="ECO:0000256" key="5">
    <source>
        <dbReference type="ARBA" id="ARBA00023319"/>
    </source>
</evidence>
<evidence type="ECO:0000256" key="2">
    <source>
        <dbReference type="ARBA" id="ARBA00023136"/>
    </source>
</evidence>
<dbReference type="OrthoDB" id="10010939at2759"/>
<gene>
    <name evidence="10" type="ORF">HOLleu_22341</name>
</gene>
<organism evidence="10 11">
    <name type="scientific">Holothuria leucospilota</name>
    <name type="common">Black long sea cucumber</name>
    <name type="synonym">Mertensiothuria leucospilota</name>
    <dbReference type="NCBI Taxonomy" id="206669"/>
    <lineage>
        <taxon>Eukaryota</taxon>
        <taxon>Metazoa</taxon>
        <taxon>Echinodermata</taxon>
        <taxon>Eleutherozoa</taxon>
        <taxon>Echinozoa</taxon>
        <taxon>Holothuroidea</taxon>
        <taxon>Aspidochirotacea</taxon>
        <taxon>Aspidochirotida</taxon>
        <taxon>Holothuriidae</taxon>
        <taxon>Holothuria</taxon>
    </lineage>
</organism>
<feature type="signal peptide" evidence="8">
    <location>
        <begin position="1"/>
        <end position="27"/>
    </location>
</feature>
<dbReference type="GO" id="GO:0005886">
    <property type="term" value="C:plasma membrane"/>
    <property type="evidence" value="ECO:0007669"/>
    <property type="project" value="TreeGrafter"/>
</dbReference>
<evidence type="ECO:0000256" key="3">
    <source>
        <dbReference type="ARBA" id="ARBA00023157"/>
    </source>
</evidence>
<evidence type="ECO:0000313" key="10">
    <source>
        <dbReference type="EMBL" id="KAJ8035197.1"/>
    </source>
</evidence>
<keyword evidence="7" id="KW-1133">Transmembrane helix</keyword>
<dbReference type="PROSITE" id="PS50835">
    <property type="entry name" value="IG_LIKE"/>
    <property type="match status" value="2"/>
</dbReference>
<evidence type="ECO:0000256" key="4">
    <source>
        <dbReference type="ARBA" id="ARBA00023180"/>
    </source>
</evidence>
<accession>A0A9Q1BYR3</accession>
<keyword evidence="3" id="KW-1015">Disulfide bond</keyword>
<dbReference type="GO" id="GO:0098609">
    <property type="term" value="P:cell-cell adhesion"/>
    <property type="evidence" value="ECO:0007669"/>
    <property type="project" value="TreeGrafter"/>
</dbReference>
<evidence type="ECO:0000256" key="8">
    <source>
        <dbReference type="SAM" id="SignalP"/>
    </source>
</evidence>
<dbReference type="SUPFAM" id="SSF48726">
    <property type="entry name" value="Immunoglobulin"/>
    <property type="match status" value="2"/>
</dbReference>
<dbReference type="AlphaFoldDB" id="A0A9Q1BYR3"/>
<dbReference type="GO" id="GO:0005911">
    <property type="term" value="C:cell-cell junction"/>
    <property type="evidence" value="ECO:0007669"/>
    <property type="project" value="TreeGrafter"/>
</dbReference>
<keyword evidence="5" id="KW-0393">Immunoglobulin domain</keyword>
<keyword evidence="4" id="KW-0325">Glycoprotein</keyword>
<dbReference type="Proteomes" id="UP001152320">
    <property type="component" value="Chromosome 10"/>
</dbReference>
<dbReference type="InterPro" id="IPR036179">
    <property type="entry name" value="Ig-like_dom_sf"/>
</dbReference>
<dbReference type="GO" id="GO:0050839">
    <property type="term" value="F:cell adhesion molecule binding"/>
    <property type="evidence" value="ECO:0007669"/>
    <property type="project" value="TreeGrafter"/>
</dbReference>
<dbReference type="InterPro" id="IPR051275">
    <property type="entry name" value="Cell_adhesion_signaling"/>
</dbReference>
<keyword evidence="11" id="KW-1185">Reference proteome</keyword>
<evidence type="ECO:0000313" key="11">
    <source>
        <dbReference type="Proteomes" id="UP001152320"/>
    </source>
</evidence>
<dbReference type="InterPro" id="IPR007110">
    <property type="entry name" value="Ig-like_dom"/>
</dbReference>
<comment type="subcellular location">
    <subcellularLocation>
        <location evidence="1">Membrane</location>
        <topology evidence="1">Single-pass type I membrane protein</topology>
    </subcellularLocation>
</comment>
<sequence>MLAIFDSSPSHIAPSLVLITVFAVTEASDFQVAVLGQTFVFTCKANRSFTEVAWLYEDRDIGRYTDRNQRYDVNTDDRRLFSLFRVEDVKFYDAGDYSCIQYFRDKRVEKRMYTLQVTGVPRITSSKNEYTENDTILALCCIGIGLAGGRISLLWFIGTESLTPSNRTQMVDRINAYEVEVCSTIYFQSSRYFHDLPLVCLLPHPYNISTSRKMEVFYSPRVRMLMTSHVIPVSKENDVKVMCLGEGNPQPIVKMQKKIDDIWWLSSIKPTFISRRGGNTTWLFRVNNTSSDMTGTYRCAAGNSLGEGYSTETIEIVDIHRQGPVAIYVLLPIAVIALLIFFVAKTDKCISILANIRQSLHTVVDAISENSRSGDNNKCNDKHEEYDQTIPQTNSMPESNNIVYITHSYEGSIDTARDSKHTPGTEYLKSNSEYGTEHVNVHHNHTYESILSQRKFSRSLEVPRERGNSENGPHYHTLERETDIKSTYYEEANRYCDAESKK</sequence>
<dbReference type="InterPro" id="IPR003599">
    <property type="entry name" value="Ig_sub"/>
</dbReference>
<keyword evidence="2 7" id="KW-0472">Membrane</keyword>
<feature type="region of interest" description="Disordered" evidence="6">
    <location>
        <begin position="462"/>
        <end position="484"/>
    </location>
</feature>
<dbReference type="PANTHER" id="PTHR11640:SF155">
    <property type="entry name" value="IG-LIKE DOMAIN-CONTAINING PROTEIN"/>
    <property type="match status" value="1"/>
</dbReference>
<dbReference type="SMART" id="SM00409">
    <property type="entry name" value="IG"/>
    <property type="match status" value="2"/>
</dbReference>
<feature type="chain" id="PRO_5040188132" evidence="8">
    <location>
        <begin position="28"/>
        <end position="502"/>
    </location>
</feature>
<feature type="domain" description="Ig-like" evidence="9">
    <location>
        <begin position="14"/>
        <end position="99"/>
    </location>
</feature>
<evidence type="ECO:0000259" key="9">
    <source>
        <dbReference type="PROSITE" id="PS50835"/>
    </source>
</evidence>
<comment type="caution">
    <text evidence="10">The sequence shown here is derived from an EMBL/GenBank/DDBJ whole genome shotgun (WGS) entry which is preliminary data.</text>
</comment>
<keyword evidence="8" id="KW-0732">Signal</keyword>
<evidence type="ECO:0000256" key="6">
    <source>
        <dbReference type="SAM" id="MobiDB-lite"/>
    </source>
</evidence>
<evidence type="ECO:0000256" key="7">
    <source>
        <dbReference type="SAM" id="Phobius"/>
    </source>
</evidence>
<dbReference type="EMBL" id="JAIZAY010000010">
    <property type="protein sequence ID" value="KAJ8035197.1"/>
    <property type="molecule type" value="Genomic_DNA"/>
</dbReference>
<proteinExistence type="predicted"/>
<dbReference type="InterPro" id="IPR013783">
    <property type="entry name" value="Ig-like_fold"/>
</dbReference>
<feature type="domain" description="Ig-like" evidence="9">
    <location>
        <begin position="220"/>
        <end position="315"/>
    </location>
</feature>
<keyword evidence="7" id="KW-0812">Transmembrane</keyword>
<name>A0A9Q1BYR3_HOLLE</name>
<dbReference type="Gene3D" id="2.60.40.10">
    <property type="entry name" value="Immunoglobulins"/>
    <property type="match status" value="2"/>
</dbReference>
<protein>
    <submittedName>
        <fullName evidence="10">Cell adhesion molecule 1</fullName>
    </submittedName>
</protein>
<evidence type="ECO:0000256" key="1">
    <source>
        <dbReference type="ARBA" id="ARBA00004479"/>
    </source>
</evidence>
<dbReference type="PANTHER" id="PTHR11640">
    <property type="entry name" value="NEPHRIN"/>
    <property type="match status" value="1"/>
</dbReference>
<reference evidence="10" key="1">
    <citation type="submission" date="2021-10" db="EMBL/GenBank/DDBJ databases">
        <title>Tropical sea cucumber genome reveals ecological adaptation and Cuvierian tubules defense mechanism.</title>
        <authorList>
            <person name="Chen T."/>
        </authorList>
    </citation>
    <scope>NUCLEOTIDE SEQUENCE</scope>
    <source>
        <strain evidence="10">Nanhai2018</strain>
        <tissue evidence="10">Muscle</tissue>
    </source>
</reference>